<keyword evidence="3" id="KW-1185">Reference proteome</keyword>
<dbReference type="Pfam" id="PF13704">
    <property type="entry name" value="Glyco_tranf_2_4"/>
    <property type="match status" value="1"/>
</dbReference>
<feature type="region of interest" description="Disordered" evidence="1">
    <location>
        <begin position="105"/>
        <end position="131"/>
    </location>
</feature>
<gene>
    <name evidence="2" type="ORF">PECAL_2P02000</name>
</gene>
<dbReference type="PANTHER" id="PTHR46701:SF7">
    <property type="entry name" value="GLYCOSYLTRANSFERASE-LIKE KOBITO 1"/>
    <property type="match status" value="1"/>
</dbReference>
<sequence length="468" mass="51979">MTAEATTSLFITYQTPVVLQPVVLKLTLQRRTWEQRPCSHLVDAFLKAARPSILKAAAFSQGRAPRVEDVVDADELVLTDAAGATITADAPVSELTKGAAVARAALRPRPSAPSTPTRTPQKKKKVSWSPDVVERSRPPAVGLVCTLKDASKRLDSYIRYHQRVGFARIYLYFDDASETADIEAARGYADVEVIVRDEALVAAWANLPGWAALKDYVQDDVQVRQMLNALHCLRRAEARDRLQWLVHVDSDELFDPGARSIHDHFRYLEASRFDWFCYHNFEAVPEVAYQTEVDPFLTVSLFKRAACLVPDAAKAVSETWRARNFGIDPFLFYANGKTSVRCGVGACPVSVHAWGRKDPLRGGTNDPRHKALALDASVACRVLHYACCSFAQLRRKYETLGAFPNSCVAGTVHHEPDTFHCKCRDAFLTGGPPALAALFERCVVLDDVREARRGIEAGVLERVRIAKF</sequence>
<evidence type="ECO:0000313" key="3">
    <source>
        <dbReference type="Proteomes" id="UP000789595"/>
    </source>
</evidence>
<comment type="caution">
    <text evidence="2">The sequence shown here is derived from an EMBL/GenBank/DDBJ whole genome shotgun (WGS) entry which is preliminary data.</text>
</comment>
<dbReference type="EMBL" id="CAKKNE010000002">
    <property type="protein sequence ID" value="CAH0367189.1"/>
    <property type="molecule type" value="Genomic_DNA"/>
</dbReference>
<organism evidence="2 3">
    <name type="scientific">Pelagomonas calceolata</name>
    <dbReference type="NCBI Taxonomy" id="35677"/>
    <lineage>
        <taxon>Eukaryota</taxon>
        <taxon>Sar</taxon>
        <taxon>Stramenopiles</taxon>
        <taxon>Ochrophyta</taxon>
        <taxon>Pelagophyceae</taxon>
        <taxon>Pelagomonadales</taxon>
        <taxon>Pelagomonadaceae</taxon>
        <taxon>Pelagomonas</taxon>
    </lineage>
</organism>
<evidence type="ECO:0000313" key="2">
    <source>
        <dbReference type="EMBL" id="CAH0367189.1"/>
    </source>
</evidence>
<dbReference type="AlphaFoldDB" id="A0A8J2SHE1"/>
<dbReference type="Proteomes" id="UP000789595">
    <property type="component" value="Unassembled WGS sequence"/>
</dbReference>
<evidence type="ECO:0008006" key="4">
    <source>
        <dbReference type="Google" id="ProtNLM"/>
    </source>
</evidence>
<dbReference type="GO" id="GO:0009737">
    <property type="term" value="P:response to abscisic acid"/>
    <property type="evidence" value="ECO:0007669"/>
    <property type="project" value="InterPro"/>
</dbReference>
<dbReference type="PANTHER" id="PTHR46701">
    <property type="entry name" value="GLYCOSYLTRANSFERASE-LIKE KOBITO 1"/>
    <property type="match status" value="1"/>
</dbReference>
<accession>A0A8J2SHE1</accession>
<protein>
    <recommendedName>
        <fullName evidence="4">Glycosyltransferase family 92 protein</fullName>
    </recommendedName>
</protein>
<name>A0A8J2SHE1_9STRA</name>
<evidence type="ECO:0000256" key="1">
    <source>
        <dbReference type="SAM" id="MobiDB-lite"/>
    </source>
</evidence>
<dbReference type="OrthoDB" id="77893at2759"/>
<proteinExistence type="predicted"/>
<dbReference type="GO" id="GO:0030244">
    <property type="term" value="P:cellulose biosynthetic process"/>
    <property type="evidence" value="ECO:0007669"/>
    <property type="project" value="InterPro"/>
</dbReference>
<reference evidence="2" key="1">
    <citation type="submission" date="2021-11" db="EMBL/GenBank/DDBJ databases">
        <authorList>
            <consortium name="Genoscope - CEA"/>
            <person name="William W."/>
        </authorList>
    </citation>
    <scope>NUCLEOTIDE SEQUENCE</scope>
</reference>
<feature type="compositionally biased region" description="Low complexity" evidence="1">
    <location>
        <begin position="105"/>
        <end position="119"/>
    </location>
</feature>
<dbReference type="InterPro" id="IPR044224">
    <property type="entry name" value="KOBITO1-like"/>
</dbReference>